<protein>
    <submittedName>
        <fullName evidence="1">Uncharacterized protein</fullName>
    </submittedName>
</protein>
<dbReference type="RefSeq" id="WP_219907852.1">
    <property type="nucleotide sequence ID" value="NZ_PZKG01000411.1"/>
</dbReference>
<feature type="non-terminal residue" evidence="1">
    <location>
        <position position="216"/>
    </location>
</feature>
<evidence type="ECO:0000313" key="2">
    <source>
        <dbReference type="Proteomes" id="UP000241010"/>
    </source>
</evidence>
<dbReference type="AlphaFoldDB" id="A0A2T4JEM6"/>
<keyword evidence="2" id="KW-1185">Reference proteome</keyword>
<feature type="non-terminal residue" evidence="1">
    <location>
        <position position="1"/>
    </location>
</feature>
<evidence type="ECO:0000313" key="1">
    <source>
        <dbReference type="EMBL" id="PTE16257.1"/>
    </source>
</evidence>
<proteinExistence type="predicted"/>
<accession>A0A2T4JEM6</accession>
<name>A0A2T4JEM6_9RHOB</name>
<reference evidence="1 2" key="1">
    <citation type="submission" date="2018-03" db="EMBL/GenBank/DDBJ databases">
        <title>Cereibacter changlensis.</title>
        <authorList>
            <person name="Meyer T.E."/>
            <person name="Miller S."/>
            <person name="Lodha T."/>
            <person name="Gandham S."/>
            <person name="Chintalapati S."/>
            <person name="Chintalapati V.R."/>
        </authorList>
    </citation>
    <scope>NUCLEOTIDE SEQUENCE [LARGE SCALE GENOMIC DNA]</scope>
    <source>
        <strain evidence="1 2">JA139</strain>
    </source>
</reference>
<dbReference type="Proteomes" id="UP000241010">
    <property type="component" value="Unassembled WGS sequence"/>
</dbReference>
<gene>
    <name evidence="1" type="ORF">C5F48_24370</name>
</gene>
<comment type="caution">
    <text evidence="1">The sequence shown here is derived from an EMBL/GenBank/DDBJ whole genome shotgun (WGS) entry which is preliminary data.</text>
</comment>
<sequence length="216" mass="19754">GAIAVNRGAARVEAAVIGSTGSHKAQGTGIAVSALNLASIYSGVGSAAIAVSASGGTGIAASVAVALANNKLRAETEARIAGFTTAGALSAGTGALSVTASTKSGVEQLEITAISVAASIAAAFAGQGGYAVAGAGADARNEISGGTLAELSSITGGIAGSATVTAINAAKISATVAAVSGAVAGSGGSGGGALSIGAAFTSNRIGTEGEAFATTA</sequence>
<organism evidence="1 2">
    <name type="scientific">Cereibacter changlensis JA139</name>
    <dbReference type="NCBI Taxonomy" id="1188249"/>
    <lineage>
        <taxon>Bacteria</taxon>
        <taxon>Pseudomonadati</taxon>
        <taxon>Pseudomonadota</taxon>
        <taxon>Alphaproteobacteria</taxon>
        <taxon>Rhodobacterales</taxon>
        <taxon>Paracoccaceae</taxon>
        <taxon>Cereibacter</taxon>
    </lineage>
</organism>
<dbReference type="EMBL" id="PZKG01000411">
    <property type="protein sequence ID" value="PTE16257.1"/>
    <property type="molecule type" value="Genomic_DNA"/>
</dbReference>